<dbReference type="GO" id="GO:0016301">
    <property type="term" value="F:kinase activity"/>
    <property type="evidence" value="ECO:0007669"/>
    <property type="project" value="UniProtKB-KW"/>
</dbReference>
<dbReference type="InterPro" id="IPR050482">
    <property type="entry name" value="Sensor_HK_TwoCompSys"/>
</dbReference>
<dbReference type="SUPFAM" id="SSF55874">
    <property type="entry name" value="ATPase domain of HSP90 chaperone/DNA topoisomerase II/histidine kinase"/>
    <property type="match status" value="1"/>
</dbReference>
<evidence type="ECO:0000313" key="6">
    <source>
        <dbReference type="EMBL" id="RFS41001.1"/>
    </source>
</evidence>
<comment type="caution">
    <text evidence="6">The sequence shown here is derived from an EMBL/GenBank/DDBJ whole genome shotgun (WGS) entry which is preliminary data.</text>
</comment>
<proteinExistence type="predicted"/>
<dbReference type="PANTHER" id="PTHR24421">
    <property type="entry name" value="NITRATE/NITRITE SENSOR PROTEIN NARX-RELATED"/>
    <property type="match status" value="1"/>
</dbReference>
<keyword evidence="1" id="KW-0808">Transferase</keyword>
<dbReference type="CDD" id="cd16917">
    <property type="entry name" value="HATPase_UhpB-NarQ-NarX-like"/>
    <property type="match status" value="1"/>
</dbReference>
<dbReference type="OrthoDB" id="3217947at2"/>
<sequence length="363" mass="38507">MASEPSWDRDAVIRRIVAASQVVAGPSAAPDLTAVAREIGDGAGLRDCRIAPAARGPARQDVGDPFRDAIRWSGWSAETAGAGDWLPPPGMRIHEVRFAGELVGWWAFSAPLIMPVGPRRRILKDILVVLGPILDAAGLAATLRRELDAVLGYVEETASARRRTVARMDEQRRVLERNLHDGAQHHLVNLRLTVGLIEHQMAVGNVEAVARQLGTLAEQIAQAEGVLYDAASGILPVSLLSGGLCHALESEIGGQEGITLRLPEGPARRYPRVVETAVFYACLEAVTNARKHAPGAGVTVTLSDTYQGLRFSVRDDGPGFDPATRPPDSGLGRLSDRVGAVGGAVTVYSTPGMGTEVEGVVPI</sequence>
<evidence type="ECO:0000256" key="4">
    <source>
        <dbReference type="SAM" id="MobiDB-lite"/>
    </source>
</evidence>
<dbReference type="Pfam" id="PF02518">
    <property type="entry name" value="HATPase_c"/>
    <property type="match status" value="1"/>
</dbReference>
<evidence type="ECO:0000256" key="1">
    <source>
        <dbReference type="ARBA" id="ARBA00022679"/>
    </source>
</evidence>
<keyword evidence="2" id="KW-0418">Kinase</keyword>
<accession>A0A372FRE5</accession>
<dbReference type="AlphaFoldDB" id="A0A372FRE5"/>
<dbReference type="Gene3D" id="3.30.565.10">
    <property type="entry name" value="Histidine kinase-like ATPase, C-terminal domain"/>
    <property type="match status" value="1"/>
</dbReference>
<evidence type="ECO:0000259" key="5">
    <source>
        <dbReference type="Pfam" id="PF02518"/>
    </source>
</evidence>
<name>A0A372FRE5_9ACTN</name>
<keyword evidence="3" id="KW-0902">Two-component regulatory system</keyword>
<evidence type="ECO:0000313" key="7">
    <source>
        <dbReference type="Proteomes" id="UP000262621"/>
    </source>
</evidence>
<dbReference type="GO" id="GO:0000160">
    <property type="term" value="P:phosphorelay signal transduction system"/>
    <property type="evidence" value="ECO:0007669"/>
    <property type="project" value="UniProtKB-KW"/>
</dbReference>
<gene>
    <name evidence="6" type="ORF">D0Q02_29870</name>
</gene>
<dbReference type="Proteomes" id="UP000262621">
    <property type="component" value="Unassembled WGS sequence"/>
</dbReference>
<dbReference type="InterPro" id="IPR003594">
    <property type="entry name" value="HATPase_dom"/>
</dbReference>
<evidence type="ECO:0000256" key="2">
    <source>
        <dbReference type="ARBA" id="ARBA00022777"/>
    </source>
</evidence>
<organism evidence="6 7">
    <name type="scientific">Micromonospora craniellae</name>
    <dbReference type="NCBI Taxonomy" id="2294034"/>
    <lineage>
        <taxon>Bacteria</taxon>
        <taxon>Bacillati</taxon>
        <taxon>Actinomycetota</taxon>
        <taxon>Actinomycetes</taxon>
        <taxon>Micromonosporales</taxon>
        <taxon>Micromonosporaceae</taxon>
        <taxon>Micromonospora</taxon>
    </lineage>
</organism>
<dbReference type="InterPro" id="IPR036890">
    <property type="entry name" value="HATPase_C_sf"/>
</dbReference>
<dbReference type="RefSeq" id="WP_117231260.1">
    <property type="nucleotide sequence ID" value="NZ_CP061725.1"/>
</dbReference>
<feature type="region of interest" description="Disordered" evidence="4">
    <location>
        <begin position="315"/>
        <end position="335"/>
    </location>
</feature>
<evidence type="ECO:0000256" key="3">
    <source>
        <dbReference type="ARBA" id="ARBA00023012"/>
    </source>
</evidence>
<keyword evidence="7" id="KW-1185">Reference proteome</keyword>
<protein>
    <recommendedName>
        <fullName evidence="5">Histidine kinase/HSP90-like ATPase domain-containing protein</fullName>
    </recommendedName>
</protein>
<feature type="domain" description="Histidine kinase/HSP90-like ATPase" evidence="5">
    <location>
        <begin position="276"/>
        <end position="359"/>
    </location>
</feature>
<reference evidence="6 7" key="1">
    <citation type="submission" date="2018-08" db="EMBL/GenBank/DDBJ databases">
        <title>Verrucosispora craniellae sp. nov., isolated from a marine sponge in the South China Sea.</title>
        <authorList>
            <person name="Li L."/>
            <person name="Lin H.W."/>
        </authorList>
    </citation>
    <scope>NUCLEOTIDE SEQUENCE [LARGE SCALE GENOMIC DNA]</scope>
    <source>
        <strain evidence="6 7">LHW63014</strain>
    </source>
</reference>
<dbReference type="EMBL" id="QVFU01000089">
    <property type="protein sequence ID" value="RFS41001.1"/>
    <property type="molecule type" value="Genomic_DNA"/>
</dbReference>